<keyword evidence="1" id="KW-0812">Transmembrane</keyword>
<evidence type="ECO:0000313" key="3">
    <source>
        <dbReference type="Proteomes" id="UP000261003"/>
    </source>
</evidence>
<dbReference type="EMBL" id="QSTG01000025">
    <property type="protein sequence ID" value="RGM42482.1"/>
    <property type="molecule type" value="Genomic_DNA"/>
</dbReference>
<feature type="transmembrane region" description="Helical" evidence="1">
    <location>
        <begin position="7"/>
        <end position="26"/>
    </location>
</feature>
<dbReference type="PROSITE" id="PS51257">
    <property type="entry name" value="PROKAR_LIPOPROTEIN"/>
    <property type="match status" value="1"/>
</dbReference>
<name>A0A3E4WJW9_PHOVU</name>
<keyword evidence="1" id="KW-0472">Membrane</keyword>
<proteinExistence type="predicted"/>
<gene>
    <name evidence="2" type="ORF">DXC16_14590</name>
</gene>
<accession>A0A3E4WJW9</accession>
<comment type="caution">
    <text evidence="2">The sequence shown here is derived from an EMBL/GenBank/DDBJ whole genome shotgun (WGS) entry which is preliminary data.</text>
</comment>
<keyword evidence="1" id="KW-1133">Transmembrane helix</keyword>
<dbReference type="Proteomes" id="UP000261003">
    <property type="component" value="Unassembled WGS sequence"/>
</dbReference>
<protein>
    <submittedName>
        <fullName evidence="2">Uncharacterized protein</fullName>
    </submittedName>
</protein>
<sequence length="589" mass="68118">MINEMRALKFFIGYACAFFFMAGIVISCDSGGKNNDKPYTPLYVYFNPLQLDMNMETLMPYFVNYPTDWAKMGLRDYPMTVTYEYSYPAWGVTGSSQYAFLSNGRLSEQRRTSFNVGATGFDVVSFEYDSNSSLVKIKSVEDGRYKRRYNDNGFIYDAAGRLTRRERDRGGNPGTWDYLYEYHENGALKSILPEKENSLANEAGVTLYKFQIDSLGRIEKIENIKPTNIFLKDISEYKREKSVTVFSYTDNLCTQAVEKIPVKFDQGTETLTCTSAFTYNSHGDLATWTYSGGVYKSKGNSWRVDDMTFTVTYEYIYDEKGNWTQAKIIFPSNLDEIPALRTYYKATKDGFTSNQDRSSSTKNGDTPFLTVNRTISYYDEEMMKNESSTSGNKEKQSAEELLYKGTDTYGLLGKVKSVTEEHECLKFDQSGNLVYQKNSFDKETTYTYLTPTSYNVSGWGEAVVNIAIKDGLRSDMDSDTNTELNHEYTFDSSQRLIKHVFCSQMAMVTCTYQYKGNDKYPSTMIEEHPEEGVTTYHYTYTKFDKKNNWTERKVSYATEYDDYDDDMNYIGKKQTWPEEYIEKRAIEYW</sequence>
<dbReference type="Gene3D" id="2.180.10.10">
    <property type="entry name" value="RHS repeat-associated core"/>
    <property type="match status" value="1"/>
</dbReference>
<evidence type="ECO:0000313" key="2">
    <source>
        <dbReference type="EMBL" id="RGM42482.1"/>
    </source>
</evidence>
<reference evidence="2 3" key="1">
    <citation type="submission" date="2018-08" db="EMBL/GenBank/DDBJ databases">
        <title>A genome reference for cultivated species of the human gut microbiota.</title>
        <authorList>
            <person name="Zou Y."/>
            <person name="Xue W."/>
            <person name="Luo G."/>
        </authorList>
    </citation>
    <scope>NUCLEOTIDE SEQUENCE [LARGE SCALE GENOMIC DNA]</scope>
    <source>
        <strain evidence="2 3">OM08-13BH</strain>
    </source>
</reference>
<evidence type="ECO:0000256" key="1">
    <source>
        <dbReference type="SAM" id="Phobius"/>
    </source>
</evidence>
<organism evidence="2 3">
    <name type="scientific">Phocaeicola vulgatus</name>
    <name type="common">Bacteroides vulgatus</name>
    <dbReference type="NCBI Taxonomy" id="821"/>
    <lineage>
        <taxon>Bacteria</taxon>
        <taxon>Pseudomonadati</taxon>
        <taxon>Bacteroidota</taxon>
        <taxon>Bacteroidia</taxon>
        <taxon>Bacteroidales</taxon>
        <taxon>Bacteroidaceae</taxon>
        <taxon>Phocaeicola</taxon>
    </lineage>
</organism>
<dbReference type="AlphaFoldDB" id="A0A3E4WJW9"/>